<evidence type="ECO:0000259" key="2">
    <source>
        <dbReference type="Pfam" id="PF13372"/>
    </source>
</evidence>
<feature type="signal peptide" evidence="1">
    <location>
        <begin position="1"/>
        <end position="29"/>
    </location>
</feature>
<keyword evidence="1" id="KW-0732">Signal</keyword>
<reference evidence="4" key="1">
    <citation type="journal article" date="2019" name="Int. J. Syst. Evol. Microbiol.">
        <title>The Global Catalogue of Microorganisms (GCM) 10K type strain sequencing project: providing services to taxonomists for standard genome sequencing and annotation.</title>
        <authorList>
            <consortium name="The Broad Institute Genomics Platform"/>
            <consortium name="The Broad Institute Genome Sequencing Center for Infectious Disease"/>
            <person name="Wu L."/>
            <person name="Ma J."/>
        </authorList>
    </citation>
    <scope>NUCLEOTIDE SEQUENCE [LARGE SCALE GENOMIC DNA]</scope>
    <source>
        <strain evidence="4">JCM 15608</strain>
    </source>
</reference>
<comment type="caution">
    <text evidence="3">The sequence shown here is derived from an EMBL/GenBank/DDBJ whole genome shotgun (WGS) entry which is preliminary data.</text>
</comment>
<dbReference type="RefSeq" id="WP_343818925.1">
    <property type="nucleotide sequence ID" value="NZ_BAAAFA010000013.1"/>
</dbReference>
<dbReference type="Proteomes" id="UP001500021">
    <property type="component" value="Unassembled WGS sequence"/>
</dbReference>
<organism evidence="3 4">
    <name type="scientific">Colwellia asteriadis</name>
    <dbReference type="NCBI Taxonomy" id="517723"/>
    <lineage>
        <taxon>Bacteria</taxon>
        <taxon>Pseudomonadati</taxon>
        <taxon>Pseudomonadota</taxon>
        <taxon>Gammaproteobacteria</taxon>
        <taxon>Alteromonadales</taxon>
        <taxon>Colwelliaceae</taxon>
        <taxon>Colwellia</taxon>
    </lineage>
</organism>
<gene>
    <name evidence="3" type="ORF">GCM10009111_33070</name>
</gene>
<evidence type="ECO:0000256" key="1">
    <source>
        <dbReference type="SAM" id="SignalP"/>
    </source>
</evidence>
<dbReference type="InterPro" id="IPR025388">
    <property type="entry name" value="Alginate_export_dom"/>
</dbReference>
<proteinExistence type="predicted"/>
<evidence type="ECO:0000313" key="3">
    <source>
        <dbReference type="EMBL" id="GAA0823409.1"/>
    </source>
</evidence>
<feature type="chain" id="PRO_5046413611" evidence="1">
    <location>
        <begin position="30"/>
        <end position="400"/>
    </location>
</feature>
<evidence type="ECO:0000313" key="4">
    <source>
        <dbReference type="Proteomes" id="UP001500021"/>
    </source>
</evidence>
<accession>A0ABP3WKE0</accession>
<name>A0ABP3WKE0_9GAMM</name>
<dbReference type="EMBL" id="BAAAFA010000013">
    <property type="protein sequence ID" value="GAA0823409.1"/>
    <property type="molecule type" value="Genomic_DNA"/>
</dbReference>
<feature type="domain" description="Alginate export" evidence="2">
    <location>
        <begin position="50"/>
        <end position="175"/>
    </location>
</feature>
<keyword evidence="4" id="KW-1185">Reference proteome</keyword>
<sequence>MNSIKYVAQKKLALSIMATAILATPIAFATETKHGNGITHALNDSKIDVNLRARYEGVDQDGFDKNAEALTLKSRITISTGSYHNFSLGLEVDDVHAFIDDYNSQKNGNTQYPLVLDPQGTDINQAYLKYLNQGVSVTVGRQRILHNNQRFVGGVSWRQNEQTYDGVRAQYQTDKLVIDYSYIHNINDIAANDVQGDFHLANAKYEFNKNQVISAFGYLLDYDIALTNSSNTIGALYQGNFNDLFVNASLASQSEHGNNPNNYNALYVNAEVGYKLNAIVLLAGYELLGSDSGVAFNTPLATKHKFNGWADKFLGTPNEGLQDVYLTVKGKLSEINWSATYHKFSSDQDNIDFGNELDLIANYKINNNYSMLAKIAHYNDGGSSKITDTNKLWLQLTAQF</sequence>
<dbReference type="Pfam" id="PF13372">
    <property type="entry name" value="Alginate_exp"/>
    <property type="match status" value="1"/>
</dbReference>
<protein>
    <submittedName>
        <fullName evidence="3">Alginate export family protein</fullName>
    </submittedName>
</protein>